<protein>
    <submittedName>
        <fullName evidence="5">LytR family transcriptional attenuator</fullName>
    </submittedName>
</protein>
<gene>
    <name evidence="5" type="ORF">EV188_102772</name>
</gene>
<dbReference type="Gene3D" id="3.40.630.190">
    <property type="entry name" value="LCP protein"/>
    <property type="match status" value="1"/>
</dbReference>
<feature type="compositionally biased region" description="Pro residues" evidence="2">
    <location>
        <begin position="451"/>
        <end position="460"/>
    </location>
</feature>
<name>A0A4R6VMB2_9PSEU</name>
<dbReference type="Proteomes" id="UP000295705">
    <property type="component" value="Unassembled WGS sequence"/>
</dbReference>
<dbReference type="PANTHER" id="PTHR33392:SF6">
    <property type="entry name" value="POLYISOPRENYL-TEICHOIC ACID--PEPTIDOGLYCAN TEICHOIC ACID TRANSFERASE TAGU"/>
    <property type="match status" value="1"/>
</dbReference>
<accession>A0A4R6VMB2</accession>
<feature type="compositionally biased region" description="Acidic residues" evidence="2">
    <location>
        <begin position="404"/>
        <end position="418"/>
    </location>
</feature>
<evidence type="ECO:0000313" key="5">
    <source>
        <dbReference type="EMBL" id="TDQ63115.1"/>
    </source>
</evidence>
<evidence type="ECO:0000256" key="3">
    <source>
        <dbReference type="SAM" id="Phobius"/>
    </source>
</evidence>
<comment type="similarity">
    <text evidence="1">Belongs to the LytR/CpsA/Psr (LCP) family.</text>
</comment>
<comment type="caution">
    <text evidence="5">The sequence shown here is derived from an EMBL/GenBank/DDBJ whole genome shotgun (WGS) entry which is preliminary data.</text>
</comment>
<feature type="compositionally biased region" description="Basic and acidic residues" evidence="2">
    <location>
        <begin position="422"/>
        <end position="434"/>
    </location>
</feature>
<keyword evidence="6" id="KW-1185">Reference proteome</keyword>
<proteinExistence type="inferred from homology"/>
<dbReference type="InterPro" id="IPR050922">
    <property type="entry name" value="LytR/CpsA/Psr_CW_biosynth"/>
</dbReference>
<feature type="region of interest" description="Disordered" evidence="2">
    <location>
        <begin position="400"/>
        <end position="470"/>
    </location>
</feature>
<dbReference type="PANTHER" id="PTHR33392">
    <property type="entry name" value="POLYISOPRENYL-TEICHOIC ACID--PEPTIDOGLYCAN TEICHOIC ACID TRANSFERASE TAGU"/>
    <property type="match status" value="1"/>
</dbReference>
<dbReference type="InterPro" id="IPR004474">
    <property type="entry name" value="LytR_CpsA_psr"/>
</dbReference>
<feature type="domain" description="Cell envelope-related transcriptional attenuator" evidence="4">
    <location>
        <begin position="101"/>
        <end position="284"/>
    </location>
</feature>
<evidence type="ECO:0000313" key="6">
    <source>
        <dbReference type="Proteomes" id="UP000295705"/>
    </source>
</evidence>
<evidence type="ECO:0000256" key="2">
    <source>
        <dbReference type="SAM" id="MobiDB-lite"/>
    </source>
</evidence>
<dbReference type="EMBL" id="SNYO01000002">
    <property type="protein sequence ID" value="TDQ63115.1"/>
    <property type="molecule type" value="Genomic_DNA"/>
</dbReference>
<keyword evidence="3" id="KW-1133">Transmembrane helix</keyword>
<dbReference type="OrthoDB" id="9782542at2"/>
<feature type="transmembrane region" description="Helical" evidence="3">
    <location>
        <begin position="15"/>
        <end position="36"/>
    </location>
</feature>
<dbReference type="AlphaFoldDB" id="A0A4R6VMB2"/>
<dbReference type="Pfam" id="PF03816">
    <property type="entry name" value="LytR_cpsA_psr"/>
    <property type="match status" value="1"/>
</dbReference>
<reference evidence="5 6" key="1">
    <citation type="submission" date="2019-03" db="EMBL/GenBank/DDBJ databases">
        <title>Genomic Encyclopedia of Type Strains, Phase IV (KMG-IV): sequencing the most valuable type-strain genomes for metagenomic binning, comparative biology and taxonomic classification.</title>
        <authorList>
            <person name="Goeker M."/>
        </authorList>
    </citation>
    <scope>NUCLEOTIDE SEQUENCE [LARGE SCALE GENOMIC DNA]</scope>
    <source>
        <strain evidence="5 6">DSM 45775</strain>
    </source>
</reference>
<sequence length="470" mass="47346">MRVIGPVLRSRRLRFVARLAVSVVSVGILALSAVGWTQLRALDRSTPAAAVIDSPEPAPTGEQNILLVGLDNRTDAQGNPLPENVLAALNAGDGESGGGTADSLTVVHVPAGGGRATAISVPRDSYVDLGQGLGRHKINSAWSRAAAQATDAMTGSGPTGTTSLFAAESPGAPSPNDPAVVRAAGAAGARATIGAVQQLTGLPISHFAAVNLAGFADLSTAIGGVPVCLRGPVQDSYSGLALPAGPQQVSGAQALAFVRQRHGLPNGDLDRIARQQVFLAGATETLLSANTLTDPFAVGRITQAVSRSVTLDAGWDVLGFARQMQGLSAGAVTFRTIPTGSTELSTPYDGTAVEVEPDDVRSFVATAIAADAGNPAAQAALAPAPPVGATDASVSAGLDRLSTDEDDASSSDDEDGYGEDGYSERGDRSSRDGSTRNASSSRDDERTGAPAAPPVSPNPPITAAAPGCVN</sequence>
<keyword evidence="3" id="KW-0812">Transmembrane</keyword>
<dbReference type="NCBIfam" id="TIGR00350">
    <property type="entry name" value="lytR_cpsA_psr"/>
    <property type="match status" value="1"/>
</dbReference>
<evidence type="ECO:0000259" key="4">
    <source>
        <dbReference type="Pfam" id="PF03816"/>
    </source>
</evidence>
<keyword evidence="3" id="KW-0472">Membrane</keyword>
<organism evidence="5 6">
    <name type="scientific">Actinomycetospora succinea</name>
    <dbReference type="NCBI Taxonomy" id="663603"/>
    <lineage>
        <taxon>Bacteria</taxon>
        <taxon>Bacillati</taxon>
        <taxon>Actinomycetota</taxon>
        <taxon>Actinomycetes</taxon>
        <taxon>Pseudonocardiales</taxon>
        <taxon>Pseudonocardiaceae</taxon>
        <taxon>Actinomycetospora</taxon>
    </lineage>
</organism>
<evidence type="ECO:0000256" key="1">
    <source>
        <dbReference type="ARBA" id="ARBA00006068"/>
    </source>
</evidence>